<comment type="caution">
    <text evidence="1">The sequence shown here is derived from an EMBL/GenBank/DDBJ whole genome shotgun (WGS) entry which is preliminary data.</text>
</comment>
<keyword evidence="2" id="KW-1185">Reference proteome</keyword>
<dbReference type="GO" id="GO:0004642">
    <property type="term" value="F:phosphoribosylformylglycinamidine synthase activity"/>
    <property type="evidence" value="ECO:0007669"/>
    <property type="project" value="TreeGrafter"/>
</dbReference>
<evidence type="ECO:0000313" key="1">
    <source>
        <dbReference type="EMBL" id="KAJ6768054.1"/>
    </source>
</evidence>
<proteinExistence type="predicted"/>
<dbReference type="Proteomes" id="UP001151752">
    <property type="component" value="Chromosome 8"/>
</dbReference>
<sequence length="114" mass="12661">MVEANYVQWRHRAKVEPDVGMLVVKIGGSAYGIGMRGGAASTMASGQNDADLDFNADNADMLRWHRNCMVLYDPALRRVSSDPHFVADPSSFRRSCSENLHLDLDLYTVSVEDV</sequence>
<accession>A0A9Q0WJI4</accession>
<reference evidence="1" key="1">
    <citation type="submission" date="2022-11" db="EMBL/GenBank/DDBJ databases">
        <authorList>
            <person name="Hyden B.L."/>
            <person name="Feng K."/>
            <person name="Yates T."/>
            <person name="Jawdy S."/>
            <person name="Smart L.B."/>
            <person name="Muchero W."/>
        </authorList>
    </citation>
    <scope>NUCLEOTIDE SEQUENCE</scope>
    <source>
        <tissue evidence="1">Shoot tip</tissue>
    </source>
</reference>
<name>A0A9Q0WJI4_9ROSI</name>
<gene>
    <name evidence="1" type="ORF">OIU74_021841</name>
</gene>
<dbReference type="GO" id="GO:0005737">
    <property type="term" value="C:cytoplasm"/>
    <property type="evidence" value="ECO:0007669"/>
    <property type="project" value="TreeGrafter"/>
</dbReference>
<dbReference type="EMBL" id="JAPFFM010000003">
    <property type="protein sequence ID" value="KAJ6768054.1"/>
    <property type="molecule type" value="Genomic_DNA"/>
</dbReference>
<reference evidence="1" key="2">
    <citation type="journal article" date="2023" name="Int. J. Mol. Sci.">
        <title>De Novo Assembly and Annotation of 11 Diverse Shrub Willow (Salix) Genomes Reveals Novel Gene Organization in Sex-Linked Regions.</title>
        <authorList>
            <person name="Hyden B."/>
            <person name="Feng K."/>
            <person name="Yates T.B."/>
            <person name="Jawdy S."/>
            <person name="Cereghino C."/>
            <person name="Smart L.B."/>
            <person name="Muchero W."/>
        </authorList>
    </citation>
    <scope>NUCLEOTIDE SEQUENCE</scope>
    <source>
        <tissue evidence="1">Shoot tip</tissue>
    </source>
</reference>
<dbReference type="AlphaFoldDB" id="A0A9Q0WJI4"/>
<dbReference type="PANTHER" id="PTHR10099:SF1">
    <property type="entry name" value="PHOSPHORIBOSYLFORMYLGLYCINAMIDINE SYNTHASE"/>
    <property type="match status" value="1"/>
</dbReference>
<dbReference type="GO" id="GO:0006164">
    <property type="term" value="P:purine nucleotide biosynthetic process"/>
    <property type="evidence" value="ECO:0007669"/>
    <property type="project" value="TreeGrafter"/>
</dbReference>
<protein>
    <submittedName>
        <fullName evidence="1">PHOSPHORIBOSYLFORMYLGLYCINAMIDINE SYNTHASE</fullName>
    </submittedName>
</protein>
<organism evidence="1 2">
    <name type="scientific">Salix koriyanagi</name>
    <dbReference type="NCBI Taxonomy" id="2511006"/>
    <lineage>
        <taxon>Eukaryota</taxon>
        <taxon>Viridiplantae</taxon>
        <taxon>Streptophyta</taxon>
        <taxon>Embryophyta</taxon>
        <taxon>Tracheophyta</taxon>
        <taxon>Spermatophyta</taxon>
        <taxon>Magnoliopsida</taxon>
        <taxon>eudicotyledons</taxon>
        <taxon>Gunneridae</taxon>
        <taxon>Pentapetalae</taxon>
        <taxon>rosids</taxon>
        <taxon>fabids</taxon>
        <taxon>Malpighiales</taxon>
        <taxon>Salicaceae</taxon>
        <taxon>Saliceae</taxon>
        <taxon>Salix</taxon>
    </lineage>
</organism>
<dbReference type="PANTHER" id="PTHR10099">
    <property type="entry name" value="PHOSPHORIBOSYLFORMYLGLYCINAMIDINE SYNTHASE"/>
    <property type="match status" value="1"/>
</dbReference>
<evidence type="ECO:0000313" key="2">
    <source>
        <dbReference type="Proteomes" id="UP001151752"/>
    </source>
</evidence>